<feature type="region of interest" description="Disordered" evidence="1">
    <location>
        <begin position="56"/>
        <end position="86"/>
    </location>
</feature>
<organism evidence="2 3">
    <name type="scientific">Acaulospora morrowiae</name>
    <dbReference type="NCBI Taxonomy" id="94023"/>
    <lineage>
        <taxon>Eukaryota</taxon>
        <taxon>Fungi</taxon>
        <taxon>Fungi incertae sedis</taxon>
        <taxon>Mucoromycota</taxon>
        <taxon>Glomeromycotina</taxon>
        <taxon>Glomeromycetes</taxon>
        <taxon>Diversisporales</taxon>
        <taxon>Acaulosporaceae</taxon>
        <taxon>Acaulospora</taxon>
    </lineage>
</organism>
<keyword evidence="3" id="KW-1185">Reference proteome</keyword>
<accession>A0A9N9E679</accession>
<comment type="caution">
    <text evidence="2">The sequence shown here is derived from an EMBL/GenBank/DDBJ whole genome shotgun (WGS) entry which is preliminary data.</text>
</comment>
<feature type="region of interest" description="Disordered" evidence="1">
    <location>
        <begin position="1"/>
        <end position="38"/>
    </location>
</feature>
<evidence type="ECO:0000313" key="2">
    <source>
        <dbReference type="EMBL" id="CAG8665767.1"/>
    </source>
</evidence>
<name>A0A9N9E679_9GLOM</name>
<reference evidence="2" key="1">
    <citation type="submission" date="2021-06" db="EMBL/GenBank/DDBJ databases">
        <authorList>
            <person name="Kallberg Y."/>
            <person name="Tangrot J."/>
            <person name="Rosling A."/>
        </authorList>
    </citation>
    <scope>NUCLEOTIDE SEQUENCE</scope>
    <source>
        <strain evidence="2">CL551</strain>
    </source>
</reference>
<feature type="non-terminal residue" evidence="2">
    <location>
        <position position="1"/>
    </location>
</feature>
<protein>
    <submittedName>
        <fullName evidence="2">8924_t:CDS:1</fullName>
    </submittedName>
</protein>
<dbReference type="AlphaFoldDB" id="A0A9N9E679"/>
<proteinExistence type="predicted"/>
<feature type="compositionally biased region" description="Polar residues" evidence="1">
    <location>
        <begin position="1"/>
        <end position="14"/>
    </location>
</feature>
<gene>
    <name evidence="2" type="ORF">AMORRO_LOCUS10605</name>
</gene>
<evidence type="ECO:0000256" key="1">
    <source>
        <dbReference type="SAM" id="MobiDB-lite"/>
    </source>
</evidence>
<evidence type="ECO:0000313" key="3">
    <source>
        <dbReference type="Proteomes" id="UP000789342"/>
    </source>
</evidence>
<dbReference type="Proteomes" id="UP000789342">
    <property type="component" value="Unassembled WGS sequence"/>
</dbReference>
<feature type="compositionally biased region" description="Polar residues" evidence="1">
    <location>
        <begin position="56"/>
        <end position="67"/>
    </location>
</feature>
<dbReference type="EMBL" id="CAJVPV010011926">
    <property type="protein sequence ID" value="CAG8665767.1"/>
    <property type="molecule type" value="Genomic_DNA"/>
</dbReference>
<sequence>MQNQQSSPYLNISGLNLGGESVEGYDPSEVPLPLPSKNPLRTERIISTLIRESEALTSNTQFNIPSTNRKDAPSAKPSDLQRSSTV</sequence>